<sequence length="379" mass="43142">MTQNVCPKYDPRHLCHSCQALGGAAHLSHLARHSSFFNKVMTADELWRGVLAESSVGARKGRGKRTKRKMNKDLNRGQNLGEASYLCRAGYLWPGLNTPVYKDGSIQKPSQRGETEQKEVTAALERQRDEWDKRRKTKIKRERDFDSHVIEVKRAFNVTAKESRKRSISSLVAVGNGNGAAGKYRRKKRAMHYLYYTERYNNHTSESHTTLCYGLRCHWAVITLCKLIGIEDMYAKVDGSVPFHRSLQCCALYHPTNPIGQIALATTLRMRKHSIPACRALFRSDFISVRKTNFLCPRKTSRVLNNNYTSSVQLLFVDTMSHRKCKEPCNRFFMGGNTHESCVVCLGLHHAQVVLSVLSTCPHCDSLRLKVLLSRVEIL</sequence>
<evidence type="ECO:0000259" key="1">
    <source>
        <dbReference type="Pfam" id="PF21251"/>
    </source>
</evidence>
<name>A0A9J8DMY9_CYPCA</name>
<dbReference type="GO" id="GO:0005840">
    <property type="term" value="C:ribosome"/>
    <property type="evidence" value="ECO:0007669"/>
    <property type="project" value="InterPro"/>
</dbReference>
<dbReference type="GeneTree" id="ENSGT00390000001878"/>
<dbReference type="GO" id="GO:0006412">
    <property type="term" value="P:translation"/>
    <property type="evidence" value="ECO:0007669"/>
    <property type="project" value="InterPro"/>
</dbReference>
<evidence type="ECO:0000313" key="2">
    <source>
        <dbReference type="Ensembl" id="ENSCCRP00000181250.1"/>
    </source>
</evidence>
<evidence type="ECO:0000313" key="3">
    <source>
        <dbReference type="Proteomes" id="UP001108240"/>
    </source>
</evidence>
<accession>A0A9J8DMY9</accession>
<reference evidence="2" key="1">
    <citation type="submission" date="2025-08" db="UniProtKB">
        <authorList>
            <consortium name="Ensembl"/>
        </authorList>
    </citation>
    <scope>IDENTIFICATION</scope>
</reference>
<dbReference type="InterPro" id="IPR048584">
    <property type="entry name" value="Ribosomal_uS5m_N"/>
</dbReference>
<dbReference type="AlphaFoldDB" id="A0A9J8DMY9"/>
<dbReference type="Pfam" id="PF21251">
    <property type="entry name" value="Ribosomal_uS5m_N"/>
    <property type="match status" value="1"/>
</dbReference>
<dbReference type="Gene3D" id="3.30.160.20">
    <property type="match status" value="1"/>
</dbReference>
<dbReference type="GO" id="GO:0003735">
    <property type="term" value="F:structural constituent of ribosome"/>
    <property type="evidence" value="ECO:0007669"/>
    <property type="project" value="InterPro"/>
</dbReference>
<dbReference type="Ensembl" id="ENSCCRT00000163826.1">
    <property type="protein sequence ID" value="ENSCCRP00000181250.1"/>
    <property type="gene ID" value="ENSCCRG00000068697.1"/>
</dbReference>
<dbReference type="PANTHER" id="PTHR48277:SF1">
    <property type="entry name" value="MITOCHONDRIAL RIBOSOMAL PROTEIN S5"/>
    <property type="match status" value="1"/>
</dbReference>
<dbReference type="Proteomes" id="UP001108240">
    <property type="component" value="Unplaced"/>
</dbReference>
<organism evidence="2 3">
    <name type="scientific">Cyprinus carpio carpio</name>
    <dbReference type="NCBI Taxonomy" id="630221"/>
    <lineage>
        <taxon>Eukaryota</taxon>
        <taxon>Metazoa</taxon>
        <taxon>Chordata</taxon>
        <taxon>Craniata</taxon>
        <taxon>Vertebrata</taxon>
        <taxon>Euteleostomi</taxon>
        <taxon>Actinopterygii</taxon>
        <taxon>Neopterygii</taxon>
        <taxon>Teleostei</taxon>
        <taxon>Ostariophysi</taxon>
        <taxon>Cypriniformes</taxon>
        <taxon>Cyprinidae</taxon>
        <taxon>Cyprininae</taxon>
        <taxon>Cyprinus</taxon>
    </lineage>
</organism>
<reference evidence="2" key="2">
    <citation type="submission" date="2025-09" db="UniProtKB">
        <authorList>
            <consortium name="Ensembl"/>
        </authorList>
    </citation>
    <scope>IDENTIFICATION</scope>
</reference>
<dbReference type="GO" id="GO:0003723">
    <property type="term" value="F:RNA binding"/>
    <property type="evidence" value="ECO:0007669"/>
    <property type="project" value="InterPro"/>
</dbReference>
<dbReference type="InterPro" id="IPR000851">
    <property type="entry name" value="Ribosomal_uS5"/>
</dbReference>
<protein>
    <submittedName>
        <fullName evidence="2">Mitochondrial ribosomal protein S5</fullName>
    </submittedName>
</protein>
<feature type="domain" description="Small ribosomal subunit protein uS5m N-terminal" evidence="1">
    <location>
        <begin position="35"/>
        <end position="146"/>
    </location>
</feature>
<keyword evidence="3" id="KW-1185">Reference proteome</keyword>
<proteinExistence type="predicted"/>
<dbReference type="PANTHER" id="PTHR48277">
    <property type="entry name" value="MITOCHONDRIAL RIBOSOMAL PROTEIN S5"/>
    <property type="match status" value="1"/>
</dbReference>